<dbReference type="InterPro" id="IPR016181">
    <property type="entry name" value="Acyl_CoA_acyltransferase"/>
</dbReference>
<accession>A0A1N7K4S7</accession>
<evidence type="ECO:0000313" key="2">
    <source>
        <dbReference type="EMBL" id="SIS56551.1"/>
    </source>
</evidence>
<dbReference type="GO" id="GO:0016747">
    <property type="term" value="F:acyltransferase activity, transferring groups other than amino-acyl groups"/>
    <property type="evidence" value="ECO:0007669"/>
    <property type="project" value="InterPro"/>
</dbReference>
<organism evidence="2 3">
    <name type="scientific">Phaeovulum vinaykumarii</name>
    <dbReference type="NCBI Taxonomy" id="407234"/>
    <lineage>
        <taxon>Bacteria</taxon>
        <taxon>Pseudomonadati</taxon>
        <taxon>Pseudomonadota</taxon>
        <taxon>Alphaproteobacteria</taxon>
        <taxon>Rhodobacterales</taxon>
        <taxon>Paracoccaceae</taxon>
        <taxon>Phaeovulum</taxon>
    </lineage>
</organism>
<dbReference type="InterPro" id="IPR000182">
    <property type="entry name" value="GNAT_dom"/>
</dbReference>
<dbReference type="RefSeq" id="WP_076363405.1">
    <property type="nucleotide sequence ID" value="NZ_FTOM01000001.1"/>
</dbReference>
<evidence type="ECO:0000259" key="1">
    <source>
        <dbReference type="PROSITE" id="PS51186"/>
    </source>
</evidence>
<protein>
    <submittedName>
        <fullName evidence="2">N-acetylglutamate synthase, GNAT family</fullName>
    </submittedName>
</protein>
<dbReference type="Gene3D" id="3.40.630.90">
    <property type="match status" value="1"/>
</dbReference>
<feature type="domain" description="N-acetyltransferase" evidence="1">
    <location>
        <begin position="2"/>
        <end position="134"/>
    </location>
</feature>
<dbReference type="CDD" id="cd04301">
    <property type="entry name" value="NAT_SF"/>
    <property type="match status" value="1"/>
</dbReference>
<evidence type="ECO:0000313" key="3">
    <source>
        <dbReference type="Proteomes" id="UP000186098"/>
    </source>
</evidence>
<dbReference type="STRING" id="407234.SAMN05421795_101611"/>
<dbReference type="SUPFAM" id="SSF55729">
    <property type="entry name" value="Acyl-CoA N-acyltransferases (Nat)"/>
    <property type="match status" value="1"/>
</dbReference>
<dbReference type="PANTHER" id="PTHR47237">
    <property type="entry name" value="SLL0310 PROTEIN"/>
    <property type="match status" value="1"/>
</dbReference>
<proteinExistence type="predicted"/>
<sequence>MIDVRTMTLSDLEMVLDWAADEGWNPGREDARAFLAADPEGFFIALKGGAPVAAISVVNHCDLYAFLGLYLCRPDWRGKGIGLHLWKLALKHAEARSVGLDAVPAQTANYARSGFLAAGTNQRWTGTLEGRDNPAVRDVTPEDVPQLILRDAQAGGFARPGLMRAWLAPTDTRRSVVLGPVDKPLGFATIRLAREGAKIGPVVAPGAEPALRLIRAAAARFPGERIILDVPTSNAALSNALAGAGFEAGFETTRMFRGQPPMSTLMAQALGTLELG</sequence>
<feature type="domain" description="N-acetyltransferase" evidence="1">
    <location>
        <begin position="134"/>
        <end position="271"/>
    </location>
</feature>
<keyword evidence="3" id="KW-1185">Reference proteome</keyword>
<dbReference type="Pfam" id="PF00583">
    <property type="entry name" value="Acetyltransf_1"/>
    <property type="match status" value="1"/>
</dbReference>
<dbReference type="InterPro" id="IPR041496">
    <property type="entry name" value="YitH/HolE_GNAT"/>
</dbReference>
<dbReference type="Gene3D" id="3.40.630.30">
    <property type="match status" value="1"/>
</dbReference>
<name>A0A1N7K4S7_9RHOB</name>
<dbReference type="Pfam" id="PF18014">
    <property type="entry name" value="Acetyltransf_18"/>
    <property type="match status" value="1"/>
</dbReference>
<dbReference type="Proteomes" id="UP000186098">
    <property type="component" value="Unassembled WGS sequence"/>
</dbReference>
<dbReference type="OrthoDB" id="20916at2"/>
<dbReference type="PROSITE" id="PS51186">
    <property type="entry name" value="GNAT"/>
    <property type="match status" value="2"/>
</dbReference>
<reference evidence="3" key="1">
    <citation type="submission" date="2017-01" db="EMBL/GenBank/DDBJ databases">
        <authorList>
            <person name="Varghese N."/>
            <person name="Submissions S."/>
        </authorList>
    </citation>
    <scope>NUCLEOTIDE SEQUENCE [LARGE SCALE GENOMIC DNA]</scope>
    <source>
        <strain evidence="3">DSM 18714</strain>
    </source>
</reference>
<dbReference type="InterPro" id="IPR052729">
    <property type="entry name" value="Acyl/Acetyltrans_Enzymes"/>
</dbReference>
<dbReference type="AlphaFoldDB" id="A0A1N7K4S7"/>
<dbReference type="EMBL" id="FTOM01000001">
    <property type="protein sequence ID" value="SIS56551.1"/>
    <property type="molecule type" value="Genomic_DNA"/>
</dbReference>
<dbReference type="PANTHER" id="PTHR47237:SF1">
    <property type="entry name" value="SLL0310 PROTEIN"/>
    <property type="match status" value="1"/>
</dbReference>
<gene>
    <name evidence="2" type="ORF">SAMN05421795_101611</name>
</gene>